<accession>A0A068NTM8</accession>
<dbReference type="Gene3D" id="3.30.2130.10">
    <property type="entry name" value="VC0802-like"/>
    <property type="match status" value="1"/>
</dbReference>
<dbReference type="OrthoDB" id="9808316at2"/>
<dbReference type="HOGENOM" id="CLU_1608401_0_0_0"/>
<keyword evidence="1" id="KW-0808">Transferase</keyword>
<dbReference type="KEGG" id="fgi:OP10G_3344"/>
<proteinExistence type="predicted"/>
<name>A0A068NTM8_FIMGI</name>
<dbReference type="STRING" id="661478.OP10G_3344"/>
<keyword evidence="1" id="KW-0418">Kinase</keyword>
<gene>
    <name evidence="1" type="ORF">OP10G_3344</name>
</gene>
<evidence type="ECO:0000313" key="2">
    <source>
        <dbReference type="Proteomes" id="UP000027982"/>
    </source>
</evidence>
<keyword evidence="2" id="KW-1185">Reference proteome</keyword>
<dbReference type="RefSeq" id="WP_025229349.1">
    <property type="nucleotide sequence ID" value="NZ_CP007139.1"/>
</dbReference>
<dbReference type="EMBL" id="CP007139">
    <property type="protein sequence ID" value="AIE86712.1"/>
    <property type="molecule type" value="Genomic_DNA"/>
</dbReference>
<dbReference type="AlphaFoldDB" id="A0A068NTM8"/>
<reference evidence="1 2" key="1">
    <citation type="journal article" date="2014" name="PLoS ONE">
        <title>The first complete genome sequence of the class fimbriimonadia in the phylum armatimonadetes.</title>
        <authorList>
            <person name="Hu Z.Y."/>
            <person name="Wang Y.Z."/>
            <person name="Im W.T."/>
            <person name="Wang S.Y."/>
            <person name="Zhao G.P."/>
            <person name="Zheng H.J."/>
            <person name="Quan Z.X."/>
        </authorList>
    </citation>
    <scope>NUCLEOTIDE SEQUENCE [LARGE SCALE GENOMIC DNA]</scope>
    <source>
        <strain evidence="1">Gsoil 348</strain>
    </source>
</reference>
<dbReference type="GO" id="GO:0016301">
    <property type="term" value="F:kinase activity"/>
    <property type="evidence" value="ECO:0007669"/>
    <property type="project" value="UniProtKB-KW"/>
</dbReference>
<dbReference type="Proteomes" id="UP000027982">
    <property type="component" value="Chromosome"/>
</dbReference>
<organism evidence="1 2">
    <name type="scientific">Fimbriimonas ginsengisoli Gsoil 348</name>
    <dbReference type="NCBI Taxonomy" id="661478"/>
    <lineage>
        <taxon>Bacteria</taxon>
        <taxon>Bacillati</taxon>
        <taxon>Armatimonadota</taxon>
        <taxon>Fimbriimonadia</taxon>
        <taxon>Fimbriimonadales</taxon>
        <taxon>Fimbriimonadaceae</taxon>
        <taxon>Fimbriimonas</taxon>
    </lineage>
</organism>
<sequence>MTKIVPQVADRETEFEKRRGVSRLEVRHGFAQVHVSQIEGDVMRGRLFVLEAVTNAAISIDFLKLSPSGMSFLVPEDKGEEVERAIEPTGVHFSIHSARSILLVHAVNIRDEEGMIASLVQTLIGTGAEVDHLGDMHDRMLMVLRTEDVERVAERFQETLTERVS</sequence>
<evidence type="ECO:0000313" key="1">
    <source>
        <dbReference type="EMBL" id="AIE86712.1"/>
    </source>
</evidence>
<protein>
    <submittedName>
        <fullName evidence="1">Aspartate kinase I</fullName>
    </submittedName>
</protein>